<dbReference type="Proteomes" id="UP000197019">
    <property type="component" value="Chromosome"/>
</dbReference>
<dbReference type="GO" id="GO:0008658">
    <property type="term" value="F:penicillin binding"/>
    <property type="evidence" value="ECO:0007669"/>
    <property type="project" value="UniProtKB-UniRule"/>
</dbReference>
<dbReference type="InterPro" id="IPR005311">
    <property type="entry name" value="PBP_dimer"/>
</dbReference>
<evidence type="ECO:0000256" key="12">
    <source>
        <dbReference type="ARBA" id="ARBA00023136"/>
    </source>
</evidence>
<keyword evidence="9 14" id="KW-0133">Cell shape</keyword>
<keyword evidence="12 14" id="KW-0472">Membrane</keyword>
<dbReference type="PANTHER" id="PTHR30627:SF2">
    <property type="entry name" value="PEPTIDOGLYCAN D,D-TRANSPEPTIDASE MRDA"/>
    <property type="match status" value="1"/>
</dbReference>
<dbReference type="SUPFAM" id="SSF56601">
    <property type="entry name" value="beta-lactamase/transpeptidase-like"/>
    <property type="match status" value="1"/>
</dbReference>
<dbReference type="GO" id="GO:0009252">
    <property type="term" value="P:peptidoglycan biosynthetic process"/>
    <property type="evidence" value="ECO:0007669"/>
    <property type="project" value="UniProtKB-UniRule"/>
</dbReference>
<proteinExistence type="inferred from homology"/>
<keyword evidence="19" id="KW-1185">Reference proteome</keyword>
<evidence type="ECO:0000259" key="16">
    <source>
        <dbReference type="Pfam" id="PF00905"/>
    </source>
</evidence>
<dbReference type="InterPro" id="IPR017790">
    <property type="entry name" value="Penicillin-binding_protein_2"/>
</dbReference>
<evidence type="ECO:0000256" key="11">
    <source>
        <dbReference type="ARBA" id="ARBA00022989"/>
    </source>
</evidence>
<dbReference type="KEGG" id="mpsy:CEK71_21450"/>
<dbReference type="GO" id="GO:0006508">
    <property type="term" value="P:proteolysis"/>
    <property type="evidence" value="ECO:0007669"/>
    <property type="project" value="UniProtKB-KW"/>
</dbReference>
<dbReference type="InterPro" id="IPR012338">
    <property type="entry name" value="Beta-lactam/transpept-like"/>
</dbReference>
<dbReference type="GO" id="GO:0071555">
    <property type="term" value="P:cell wall organization"/>
    <property type="evidence" value="ECO:0007669"/>
    <property type="project" value="UniProtKB-KW"/>
</dbReference>
<name>A0A1Z4C4I1_9GAMM</name>
<evidence type="ECO:0000256" key="6">
    <source>
        <dbReference type="ARBA" id="ARBA00022670"/>
    </source>
</evidence>
<feature type="compositionally biased region" description="Basic and acidic residues" evidence="15">
    <location>
        <begin position="610"/>
        <end position="626"/>
    </location>
</feature>
<evidence type="ECO:0000313" key="19">
    <source>
        <dbReference type="Proteomes" id="UP000197019"/>
    </source>
</evidence>
<evidence type="ECO:0000256" key="9">
    <source>
        <dbReference type="ARBA" id="ARBA00022960"/>
    </source>
</evidence>
<organism evidence="18 19">
    <name type="scientific">Methylovulum psychrotolerans</name>
    <dbReference type="NCBI Taxonomy" id="1704499"/>
    <lineage>
        <taxon>Bacteria</taxon>
        <taxon>Pseudomonadati</taxon>
        <taxon>Pseudomonadota</taxon>
        <taxon>Gammaproteobacteria</taxon>
        <taxon>Methylococcales</taxon>
        <taxon>Methylococcaceae</taxon>
        <taxon>Methylovulum</taxon>
    </lineage>
</organism>
<protein>
    <recommendedName>
        <fullName evidence="14">Peptidoglycan D,D-transpeptidase MrdA</fullName>
        <ecNumber evidence="14">3.4.16.4</ecNumber>
    </recommendedName>
    <alternativeName>
        <fullName evidence="14">Penicillin-binding protein 2</fullName>
        <shortName evidence="14">PBP-2</shortName>
    </alternativeName>
</protein>
<gene>
    <name evidence="14 18" type="primary">mrdA</name>
    <name evidence="18" type="ORF">CEK71_21450</name>
</gene>
<evidence type="ECO:0000313" key="18">
    <source>
        <dbReference type="EMBL" id="ASF48420.1"/>
    </source>
</evidence>
<dbReference type="NCBIfam" id="TIGR03423">
    <property type="entry name" value="pbp2_mrdA"/>
    <property type="match status" value="1"/>
</dbReference>
<dbReference type="Gene3D" id="3.40.710.10">
    <property type="entry name" value="DD-peptidase/beta-lactamase superfamily"/>
    <property type="match status" value="1"/>
</dbReference>
<comment type="catalytic activity">
    <reaction evidence="14">
        <text>Preferential cleavage: (Ac)2-L-Lys-D-Ala-|-D-Ala. Also transpeptidation of peptidyl-alanyl moieties that are N-acyl substituents of D-alanine.</text>
        <dbReference type="EC" id="3.4.16.4"/>
    </reaction>
</comment>
<comment type="similarity">
    <text evidence="14">Belongs to the transpeptidase family. MrdA subfamily.</text>
</comment>
<keyword evidence="6 14" id="KW-0645">Protease</keyword>
<accession>A0A1Z4C4I1</accession>
<keyword evidence="3 14" id="KW-1003">Cell membrane</keyword>
<evidence type="ECO:0000256" key="4">
    <source>
        <dbReference type="ARBA" id="ARBA00022519"/>
    </source>
</evidence>
<dbReference type="EMBL" id="CP022129">
    <property type="protein sequence ID" value="ASF48420.1"/>
    <property type="molecule type" value="Genomic_DNA"/>
</dbReference>
<comment type="pathway">
    <text evidence="14">Cell wall biogenesis; peptidoglycan biosynthesis.</text>
</comment>
<dbReference type="HAMAP" id="MF_02081">
    <property type="entry name" value="MrdA_transpept"/>
    <property type="match status" value="1"/>
</dbReference>
<dbReference type="GO" id="GO:0008360">
    <property type="term" value="P:regulation of cell shape"/>
    <property type="evidence" value="ECO:0007669"/>
    <property type="project" value="UniProtKB-KW"/>
</dbReference>
<dbReference type="FunFam" id="3.40.710.10:FF:000024">
    <property type="entry name" value="Penicillin-binding protein 2"/>
    <property type="match status" value="1"/>
</dbReference>
<dbReference type="InterPro" id="IPR036138">
    <property type="entry name" value="PBP_dimer_sf"/>
</dbReference>
<keyword evidence="4 14" id="KW-0997">Cell inner membrane</keyword>
<dbReference type="AlphaFoldDB" id="A0A1Z4C4I1"/>
<dbReference type="UniPathway" id="UPA00219"/>
<dbReference type="Gene3D" id="3.30.1390.30">
    <property type="entry name" value="Penicillin-binding protein 2a, domain 3"/>
    <property type="match status" value="1"/>
</dbReference>
<dbReference type="InterPro" id="IPR050515">
    <property type="entry name" value="Beta-lactam/transpept"/>
</dbReference>
<keyword evidence="13 14" id="KW-0961">Cell wall biogenesis/degradation</keyword>
<dbReference type="InterPro" id="IPR001460">
    <property type="entry name" value="PCN-bd_Tpept"/>
</dbReference>
<evidence type="ECO:0000256" key="14">
    <source>
        <dbReference type="HAMAP-Rule" id="MF_02081"/>
    </source>
</evidence>
<sequence>MLPMYSATDHTAGNRLFIRRIIAALVLITLLSAALVVRLVYLQIVGHELYASKAKENSVKITPMVPTRGIIYDRNGKILADNTPSYSLDLIPEQITDMAATLQRLQQLLDISPDKIELFEKQRKRQKRFTSIPLLLNMNDDELAKFAVVRPYFPGVDIHTHLVRHYPYGDLAAHVVGYVGRINEEEMKTLPMSEYRGSTHLGKLGIESSYEKELHGKTGYAEIETNVQARSLNTLSENAPEPGANLYLTLDIDLQKTAFDALAGYNGAVVAIDIKTGGVLVFASRPGFDPNPFVVGISNDTYKALSESDDQPLYNRALRGLYPPGSTIKPFVALAGLEEGAISAQQKLFCPGYYQIPGSTHKYRDWRKGGHGSVNMSQAITQSCDVYFYRLASILGIDRMHGFLEKFGFGEKSGIDLSGEKAGLLPSKQWKQDHRNREWALGETLITGIGQGFLQVTPLQLARATATLANRGDIVNPFLVDKIVSATYIGPPPHPPQQALALKSANLNSVIDGMINVVNSEHGTAKSIGRNIPYQIAGKTGTAQVFNIKQNAKYNEHSIDFKLRDHALFIAFAPVGDPQIAIAVIAENGGHGGSVAAPIAAQVIKQYMREKLKKPEPEPSEAKPVEETANPPPQRED</sequence>
<dbReference type="Gene3D" id="3.90.1310.10">
    <property type="entry name" value="Penicillin-binding protein 2a (Domain 2)"/>
    <property type="match status" value="1"/>
</dbReference>
<feature type="domain" description="Penicillin-binding protein dimerisation" evidence="17">
    <location>
        <begin position="65"/>
        <end position="234"/>
    </location>
</feature>
<dbReference type="GO" id="GO:0071972">
    <property type="term" value="F:peptidoglycan L,D-transpeptidase activity"/>
    <property type="evidence" value="ECO:0007669"/>
    <property type="project" value="TreeGrafter"/>
</dbReference>
<feature type="transmembrane region" description="Helical" evidence="14">
    <location>
        <begin position="21"/>
        <end position="41"/>
    </location>
</feature>
<evidence type="ECO:0000256" key="13">
    <source>
        <dbReference type="ARBA" id="ARBA00023316"/>
    </source>
</evidence>
<comment type="caution">
    <text evidence="14">Lacks conserved residue(s) required for the propagation of feature annotation.</text>
</comment>
<comment type="subcellular location">
    <subcellularLocation>
        <location evidence="14">Cell inner membrane</location>
        <topology evidence="14">Single-pass membrane protein</topology>
    </subcellularLocation>
    <subcellularLocation>
        <location evidence="2">Cell membrane</location>
    </subcellularLocation>
    <subcellularLocation>
        <location evidence="1">Membrane</location>
        <topology evidence="1">Single-pass membrane protein</topology>
    </subcellularLocation>
</comment>
<evidence type="ECO:0000256" key="10">
    <source>
        <dbReference type="ARBA" id="ARBA00022984"/>
    </source>
</evidence>
<keyword evidence="11 14" id="KW-1133">Transmembrane helix</keyword>
<dbReference type="Pfam" id="PF03717">
    <property type="entry name" value="PBP_dimer"/>
    <property type="match status" value="1"/>
</dbReference>
<dbReference type="EC" id="3.4.16.4" evidence="14"/>
<keyword evidence="10 14" id="KW-0573">Peptidoglycan synthesis</keyword>
<evidence type="ECO:0000256" key="2">
    <source>
        <dbReference type="ARBA" id="ARBA00004236"/>
    </source>
</evidence>
<dbReference type="Pfam" id="PF00905">
    <property type="entry name" value="Transpeptidase"/>
    <property type="match status" value="1"/>
</dbReference>
<feature type="active site" description="Acyl-ester intermediate" evidence="14">
    <location>
        <position position="326"/>
    </location>
</feature>
<dbReference type="GO" id="GO:0005886">
    <property type="term" value="C:plasma membrane"/>
    <property type="evidence" value="ECO:0007669"/>
    <property type="project" value="UniProtKB-SubCell"/>
</dbReference>
<dbReference type="OrthoDB" id="9766847at2"/>
<dbReference type="SUPFAM" id="SSF56519">
    <property type="entry name" value="Penicillin binding protein dimerisation domain"/>
    <property type="match status" value="1"/>
</dbReference>
<evidence type="ECO:0000256" key="7">
    <source>
        <dbReference type="ARBA" id="ARBA00022692"/>
    </source>
</evidence>
<evidence type="ECO:0000259" key="17">
    <source>
        <dbReference type="Pfam" id="PF03717"/>
    </source>
</evidence>
<keyword evidence="7 14" id="KW-0812">Transmembrane</keyword>
<comment type="function">
    <text evidence="14">Catalyzes cross-linking of the peptidoglycan cell wall.</text>
</comment>
<dbReference type="PANTHER" id="PTHR30627">
    <property type="entry name" value="PEPTIDOGLYCAN D,D-TRANSPEPTIDASE"/>
    <property type="match status" value="1"/>
</dbReference>
<keyword evidence="8 14" id="KW-0378">Hydrolase</keyword>
<keyword evidence="5 14" id="KW-0121">Carboxypeptidase</keyword>
<dbReference type="RefSeq" id="WP_088621289.1">
    <property type="nucleotide sequence ID" value="NZ_CP022129.1"/>
</dbReference>
<dbReference type="GO" id="GO:0009002">
    <property type="term" value="F:serine-type D-Ala-D-Ala carboxypeptidase activity"/>
    <property type="evidence" value="ECO:0007669"/>
    <property type="project" value="UniProtKB-UniRule"/>
</dbReference>
<feature type="domain" description="Penicillin-binding protein transpeptidase" evidence="16">
    <location>
        <begin position="267"/>
        <end position="604"/>
    </location>
</feature>
<feature type="region of interest" description="Disordered" evidence="15">
    <location>
        <begin position="610"/>
        <end position="637"/>
    </location>
</feature>
<evidence type="ECO:0000256" key="15">
    <source>
        <dbReference type="SAM" id="MobiDB-lite"/>
    </source>
</evidence>
<evidence type="ECO:0000256" key="3">
    <source>
        <dbReference type="ARBA" id="ARBA00022475"/>
    </source>
</evidence>
<evidence type="ECO:0000256" key="5">
    <source>
        <dbReference type="ARBA" id="ARBA00022645"/>
    </source>
</evidence>
<reference evidence="18 19" key="1">
    <citation type="submission" date="2017-06" db="EMBL/GenBank/DDBJ databases">
        <title>Genome Sequencing of the methanotroph Methylovulum psychrotolerants str. HV10-M2 isolated from a high-altitude environment.</title>
        <authorList>
            <person name="Mateos-Rivera A."/>
        </authorList>
    </citation>
    <scope>NUCLEOTIDE SEQUENCE [LARGE SCALE GENOMIC DNA]</scope>
    <source>
        <strain evidence="18 19">HV10_M2</strain>
    </source>
</reference>
<evidence type="ECO:0000256" key="8">
    <source>
        <dbReference type="ARBA" id="ARBA00022801"/>
    </source>
</evidence>
<evidence type="ECO:0000256" key="1">
    <source>
        <dbReference type="ARBA" id="ARBA00004167"/>
    </source>
</evidence>